<dbReference type="EMBL" id="UZAM01006676">
    <property type="protein sequence ID" value="VDO92836.1"/>
    <property type="molecule type" value="Genomic_DNA"/>
</dbReference>
<feature type="compositionally biased region" description="Low complexity" evidence="1">
    <location>
        <begin position="35"/>
        <end position="47"/>
    </location>
</feature>
<evidence type="ECO:0000256" key="1">
    <source>
        <dbReference type="SAM" id="MobiDB-lite"/>
    </source>
</evidence>
<feature type="region of interest" description="Disordered" evidence="1">
    <location>
        <begin position="35"/>
        <end position="59"/>
    </location>
</feature>
<accession>A0A183IBJ4</accession>
<reference evidence="4" key="1">
    <citation type="submission" date="2016-06" db="UniProtKB">
        <authorList>
            <consortium name="WormBaseParasite"/>
        </authorList>
    </citation>
    <scope>IDENTIFICATION</scope>
</reference>
<protein>
    <submittedName>
        <fullName evidence="2 4">Uncharacterized protein</fullName>
    </submittedName>
</protein>
<dbReference type="WBParaSite" id="SBAD_0000102001-mRNA-1">
    <property type="protein sequence ID" value="SBAD_0000102001-mRNA-1"/>
    <property type="gene ID" value="SBAD_0000102001"/>
</dbReference>
<dbReference type="AlphaFoldDB" id="A0A183IBJ4"/>
<organism evidence="4">
    <name type="scientific">Soboliphyme baturini</name>
    <dbReference type="NCBI Taxonomy" id="241478"/>
    <lineage>
        <taxon>Eukaryota</taxon>
        <taxon>Metazoa</taxon>
        <taxon>Ecdysozoa</taxon>
        <taxon>Nematoda</taxon>
        <taxon>Enoplea</taxon>
        <taxon>Dorylaimia</taxon>
        <taxon>Dioctophymatida</taxon>
        <taxon>Dioctophymatoidea</taxon>
        <taxon>Soboliphymatidae</taxon>
        <taxon>Soboliphyme</taxon>
    </lineage>
</organism>
<evidence type="ECO:0000313" key="2">
    <source>
        <dbReference type="EMBL" id="VDO92836.1"/>
    </source>
</evidence>
<dbReference type="Proteomes" id="UP000270296">
    <property type="component" value="Unassembled WGS sequence"/>
</dbReference>
<evidence type="ECO:0000313" key="4">
    <source>
        <dbReference type="WBParaSite" id="SBAD_0000102001-mRNA-1"/>
    </source>
</evidence>
<sequence length="86" mass="9635">MVTNFRDRLSERRRASSDRLAMAITADVRRGFERASSSARTTMAATRGGQLDEDECKRKQEEEEVAEEFRSIIVGCSCTPGVYIGD</sequence>
<keyword evidence="3" id="KW-1185">Reference proteome</keyword>
<reference evidence="2" key="2">
    <citation type="submission" date="2018-11" db="EMBL/GenBank/DDBJ databases">
        <authorList>
            <consortium name="Pathogen Informatics"/>
        </authorList>
    </citation>
    <scope>NUCLEOTIDE SEQUENCE [LARGE SCALE GENOMIC DNA]</scope>
</reference>
<gene>
    <name evidence="2" type="ORF">SBAD_LOCUS988</name>
</gene>
<name>A0A183IBJ4_9BILA</name>
<evidence type="ECO:0000313" key="3">
    <source>
        <dbReference type="Proteomes" id="UP000270296"/>
    </source>
</evidence>
<proteinExistence type="predicted"/>